<evidence type="ECO:0000259" key="17">
    <source>
        <dbReference type="Pfam" id="PF02867"/>
    </source>
</evidence>
<dbReference type="PANTHER" id="PTHR43371:SF1">
    <property type="entry name" value="RIBONUCLEOSIDE-DIPHOSPHATE REDUCTASE"/>
    <property type="match status" value="1"/>
</dbReference>
<feature type="domain" description="Ribonucleotide reductase large subunit N-terminal" evidence="16">
    <location>
        <begin position="8"/>
        <end position="78"/>
    </location>
</feature>
<sequence>MKLTGIREQVFLDRYSLKDEKGKPVEKTPESMWKRVAKGVAQVENKEVRKYWEKKFIEVMDDFKLVPGGRILSGAGTGYRVTFYNCFVIPSPKDSRDGILDTLKQMVEIMARGGGVGINLSSLRPRGARVRKVNGFSSGPCNWAELFSVATKDIIQQGGTRRGALMLMLWDWHPDIEEFITVKRDLSRINGANLSVCVSDKFMEAVKKDADWQLVFPDISDPEYDSKWDGYLDDWVKAGKKVKVFKTVKARKIWDMISEAAWASAEPGLVFMERYNKWNNNWYFNKINCVNPCGEEGLPAWGVCNLTSINLSALVQGGKIDYQELADIAKVGVRFQDDIIDADSYIFPQIEETQKNGERRIGLGTMGLGDALIKMKIRYGSDASVKIIDKIYSTIRNAAYEASTEIAKEKGAFPKFDAKKYLKGYFIKQLPEPVKAKIKKWGIRNSVLLQQAPTGSTSLLAGVTSGIEPVYEFSFIRRDRLGEHRLFHPLFDEWKKEHPNDPIPDYFVSANDLIPEDHVKVQAAIQKYVDASISKTVNAPNSHTVKDVQKLYRMAYDLGCKGITYMREGSRPGVLERVTDKKQETDQKQQEGSLPAGNGKSIPEITPRPMVVKGATYQIDTPVGAAFVTINTDMDNEPLEIFINVGKAGSDVTAMAEAVGRLGSLVLRMQSSVPASERARQIFNQLIGIGGSKSLGFGDKRVRSLPDAVAKILAMHFDYKVKNGNGLTHKEVLPEQQPLAVLTQQALPVEKSEYDLCPSCGEAALAYEESCKKCYSCGYSEC</sequence>
<evidence type="ECO:0000256" key="5">
    <source>
        <dbReference type="ARBA" id="ARBA00022628"/>
    </source>
</evidence>
<dbReference type="GO" id="GO:0031419">
    <property type="term" value="F:cobalamin binding"/>
    <property type="evidence" value="ECO:0007669"/>
    <property type="project" value="UniProtKB-KW"/>
</dbReference>
<dbReference type="PRINTS" id="PR01183">
    <property type="entry name" value="RIBORDTASEM1"/>
</dbReference>
<dbReference type="EC" id="1.17.4.1" evidence="3 14"/>
<dbReference type="Proteomes" id="UP000034894">
    <property type="component" value="Unassembled WGS sequence"/>
</dbReference>
<dbReference type="UniPathway" id="UPA00326"/>
<organism evidence="19 20">
    <name type="scientific">Candidatus Gottesmanbacteria bacterium GW2011_GWA2_43_14</name>
    <dbReference type="NCBI Taxonomy" id="1618443"/>
    <lineage>
        <taxon>Bacteria</taxon>
        <taxon>Candidatus Gottesmaniibacteriota</taxon>
    </lineage>
</organism>
<feature type="domain" description="Ribonucleotide reductase large subunit C-terminal" evidence="17">
    <location>
        <begin position="85"/>
        <end position="566"/>
    </location>
</feature>
<comment type="caution">
    <text evidence="19">The sequence shown here is derived from an EMBL/GenBank/DDBJ whole genome shotgun (WGS) entry which is preliminary data.</text>
</comment>
<dbReference type="SUPFAM" id="SSF48168">
    <property type="entry name" value="R1 subunit of ribonucleotide reductase, N-terminal domain"/>
    <property type="match status" value="1"/>
</dbReference>
<dbReference type="NCBIfam" id="TIGR02506">
    <property type="entry name" value="NrdE_NrdA"/>
    <property type="match status" value="1"/>
</dbReference>
<proteinExistence type="inferred from homology"/>
<dbReference type="STRING" id="1618443.UV73_C0004G0004"/>
<dbReference type="CDD" id="cd02888">
    <property type="entry name" value="RNR_II_dimer"/>
    <property type="match status" value="1"/>
</dbReference>
<dbReference type="InterPro" id="IPR000788">
    <property type="entry name" value="RNR_lg_C"/>
</dbReference>
<evidence type="ECO:0000256" key="9">
    <source>
        <dbReference type="ARBA" id="ARBA00023116"/>
    </source>
</evidence>
<keyword evidence="10" id="KW-1015">Disulfide bond</keyword>
<dbReference type="GO" id="GO:0005524">
    <property type="term" value="F:ATP binding"/>
    <property type="evidence" value="ECO:0007669"/>
    <property type="project" value="InterPro"/>
</dbReference>
<evidence type="ECO:0000256" key="1">
    <source>
        <dbReference type="ARBA" id="ARBA00001922"/>
    </source>
</evidence>
<dbReference type="AlphaFoldDB" id="A0A0G1DJU8"/>
<evidence type="ECO:0000256" key="2">
    <source>
        <dbReference type="ARBA" id="ARBA00007405"/>
    </source>
</evidence>
<keyword evidence="11 14" id="KW-0170">Cobalt</keyword>
<evidence type="ECO:0000256" key="13">
    <source>
        <dbReference type="ARBA" id="ARBA00047754"/>
    </source>
</evidence>
<dbReference type="InterPro" id="IPR013509">
    <property type="entry name" value="RNR_lsu_N"/>
</dbReference>
<comment type="similarity">
    <text evidence="2 14">Belongs to the ribonucleoside diphosphate reductase class-2 family.</text>
</comment>
<protein>
    <recommendedName>
        <fullName evidence="4 14">Vitamin B12-dependent ribonucleotide reductase</fullName>
        <ecNumber evidence="3 14">1.17.4.1</ecNumber>
    </recommendedName>
</protein>
<dbReference type="InterPro" id="IPR024434">
    <property type="entry name" value="TSCPD_dom"/>
</dbReference>
<dbReference type="SUPFAM" id="SSF51998">
    <property type="entry name" value="PFL-like glycyl radical enzymes"/>
    <property type="match status" value="1"/>
</dbReference>
<dbReference type="NCBIfam" id="TIGR02504">
    <property type="entry name" value="NrdJ_Z"/>
    <property type="match status" value="1"/>
</dbReference>
<evidence type="ECO:0000313" key="19">
    <source>
        <dbReference type="EMBL" id="KKS97862.1"/>
    </source>
</evidence>
<evidence type="ECO:0000256" key="10">
    <source>
        <dbReference type="ARBA" id="ARBA00023157"/>
    </source>
</evidence>
<evidence type="ECO:0000256" key="14">
    <source>
        <dbReference type="RuleBase" id="RU364064"/>
    </source>
</evidence>
<keyword evidence="6 14" id="KW-0237">DNA synthesis</keyword>
<keyword evidence="5 14" id="KW-0846">Cobalamin</keyword>
<evidence type="ECO:0000256" key="4">
    <source>
        <dbReference type="ARBA" id="ARBA00014409"/>
    </source>
</evidence>
<dbReference type="InterPro" id="IPR008926">
    <property type="entry name" value="RNR_R1-su_N"/>
</dbReference>
<comment type="cofactor">
    <cofactor evidence="1 14">
        <name>adenosylcob(III)alamin</name>
        <dbReference type="ChEBI" id="CHEBI:18408"/>
    </cofactor>
</comment>
<evidence type="ECO:0000256" key="11">
    <source>
        <dbReference type="ARBA" id="ARBA00023285"/>
    </source>
</evidence>
<evidence type="ECO:0000256" key="15">
    <source>
        <dbReference type="SAM" id="MobiDB-lite"/>
    </source>
</evidence>
<accession>A0A0G1DJU8</accession>
<evidence type="ECO:0000256" key="8">
    <source>
        <dbReference type="ARBA" id="ARBA00023002"/>
    </source>
</evidence>
<evidence type="ECO:0000259" key="18">
    <source>
        <dbReference type="Pfam" id="PF12637"/>
    </source>
</evidence>
<dbReference type="GO" id="GO:0071897">
    <property type="term" value="P:DNA biosynthetic process"/>
    <property type="evidence" value="ECO:0007669"/>
    <property type="project" value="UniProtKB-KW"/>
</dbReference>
<dbReference type="EMBL" id="LCFP01000004">
    <property type="protein sequence ID" value="KKS97862.1"/>
    <property type="molecule type" value="Genomic_DNA"/>
</dbReference>
<keyword evidence="8 14" id="KW-0560">Oxidoreductase</keyword>
<dbReference type="Pfam" id="PF00317">
    <property type="entry name" value="Ribonuc_red_lgN"/>
    <property type="match status" value="1"/>
</dbReference>
<dbReference type="Gene3D" id="3.20.70.20">
    <property type="match status" value="1"/>
</dbReference>
<dbReference type="InterPro" id="IPR013344">
    <property type="entry name" value="RNR_NrdJ/NrdZ"/>
</dbReference>
<reference evidence="19 20" key="1">
    <citation type="journal article" date="2015" name="Nature">
        <title>rRNA introns, odd ribosomes, and small enigmatic genomes across a large radiation of phyla.</title>
        <authorList>
            <person name="Brown C.T."/>
            <person name="Hug L.A."/>
            <person name="Thomas B.C."/>
            <person name="Sharon I."/>
            <person name="Castelle C.J."/>
            <person name="Singh A."/>
            <person name="Wilkins M.J."/>
            <person name="Williams K.H."/>
            <person name="Banfield J.F."/>
        </authorList>
    </citation>
    <scope>NUCLEOTIDE SEQUENCE [LARGE SCALE GENOMIC DNA]</scope>
</reference>
<evidence type="ECO:0000256" key="7">
    <source>
        <dbReference type="ARBA" id="ARBA00022741"/>
    </source>
</evidence>
<evidence type="ECO:0000256" key="12">
    <source>
        <dbReference type="ARBA" id="ARBA00025437"/>
    </source>
</evidence>
<feature type="compositionally biased region" description="Basic and acidic residues" evidence="15">
    <location>
        <begin position="578"/>
        <end position="589"/>
    </location>
</feature>
<comment type="catalytic activity">
    <reaction evidence="13 14">
        <text>a 2'-deoxyribonucleoside 5'-diphosphate + [thioredoxin]-disulfide + H2O = a ribonucleoside 5'-diphosphate + [thioredoxin]-dithiol</text>
        <dbReference type="Rhea" id="RHEA:23252"/>
        <dbReference type="Rhea" id="RHEA-COMP:10698"/>
        <dbReference type="Rhea" id="RHEA-COMP:10700"/>
        <dbReference type="ChEBI" id="CHEBI:15377"/>
        <dbReference type="ChEBI" id="CHEBI:29950"/>
        <dbReference type="ChEBI" id="CHEBI:50058"/>
        <dbReference type="ChEBI" id="CHEBI:57930"/>
        <dbReference type="ChEBI" id="CHEBI:73316"/>
        <dbReference type="EC" id="1.17.4.1"/>
    </reaction>
</comment>
<dbReference type="PATRIC" id="fig|1618443.3.peg.658"/>
<name>A0A0G1DJU8_9BACT</name>
<keyword evidence="9" id="KW-0215">Deoxyribonucleotide synthesis</keyword>
<feature type="region of interest" description="Disordered" evidence="15">
    <location>
        <begin position="578"/>
        <end position="605"/>
    </location>
</feature>
<dbReference type="PANTHER" id="PTHR43371">
    <property type="entry name" value="VITAMIN B12-DEPENDENT RIBONUCLEOTIDE REDUCTASE"/>
    <property type="match status" value="1"/>
</dbReference>
<feature type="domain" description="TSCPD" evidence="18">
    <location>
        <begin position="609"/>
        <end position="716"/>
    </location>
</feature>
<evidence type="ECO:0000313" key="20">
    <source>
        <dbReference type="Proteomes" id="UP000034894"/>
    </source>
</evidence>
<gene>
    <name evidence="19" type="ORF">UV73_C0004G0004</name>
</gene>
<comment type="function">
    <text evidence="12 14">Catalyzes the reduction of ribonucleotides to deoxyribonucleotides. May function to provide a pool of deoxyribonucleotide precursors for DNA repair during oxygen limitation and/or for immediate growth after restoration of oxygen.</text>
</comment>
<keyword evidence="7 14" id="KW-0547">Nucleotide-binding</keyword>
<dbReference type="GO" id="GO:0004748">
    <property type="term" value="F:ribonucleoside-diphosphate reductase activity, thioredoxin disulfide as acceptor"/>
    <property type="evidence" value="ECO:0007669"/>
    <property type="project" value="UniProtKB-EC"/>
</dbReference>
<dbReference type="InterPro" id="IPR013346">
    <property type="entry name" value="NrdE_NrdA_C"/>
</dbReference>
<evidence type="ECO:0000256" key="6">
    <source>
        <dbReference type="ARBA" id="ARBA00022634"/>
    </source>
</evidence>
<dbReference type="Pfam" id="PF02867">
    <property type="entry name" value="Ribonuc_red_lgC"/>
    <property type="match status" value="1"/>
</dbReference>
<evidence type="ECO:0000256" key="3">
    <source>
        <dbReference type="ARBA" id="ARBA00012274"/>
    </source>
</evidence>
<evidence type="ECO:0000259" key="16">
    <source>
        <dbReference type="Pfam" id="PF00317"/>
    </source>
</evidence>
<dbReference type="Pfam" id="PF12637">
    <property type="entry name" value="TSCPD"/>
    <property type="match status" value="1"/>
</dbReference>
<dbReference type="InterPro" id="IPR050862">
    <property type="entry name" value="RdRp_reductase_class-2"/>
</dbReference>
<dbReference type="GO" id="GO:0009263">
    <property type="term" value="P:deoxyribonucleotide biosynthetic process"/>
    <property type="evidence" value="ECO:0007669"/>
    <property type="project" value="UniProtKB-KW"/>
</dbReference>